<feature type="transmembrane region" description="Helical" evidence="1">
    <location>
        <begin position="371"/>
        <end position="394"/>
    </location>
</feature>
<keyword evidence="2" id="KW-0732">Signal</keyword>
<keyword evidence="1" id="KW-0812">Transmembrane</keyword>
<dbReference type="Proteomes" id="UP000823046">
    <property type="component" value="Unassembled WGS sequence"/>
</dbReference>
<evidence type="ECO:0000313" key="3">
    <source>
        <dbReference type="EMBL" id="KAF8817965.1"/>
    </source>
</evidence>
<reference evidence="3 4" key="1">
    <citation type="journal article" date="2020" name="bioRxiv">
        <title>Metabolic contributions of an alphaproteobacterial endosymbiont in the apicomplexan Cardiosporidium cionae.</title>
        <authorList>
            <person name="Hunter E.S."/>
            <person name="Paight C.J."/>
            <person name="Lane C.E."/>
        </authorList>
    </citation>
    <scope>NUCLEOTIDE SEQUENCE [LARGE SCALE GENOMIC DNA]</scope>
    <source>
        <strain evidence="3">ESH_2018</strain>
    </source>
</reference>
<evidence type="ECO:0000256" key="2">
    <source>
        <dbReference type="SAM" id="SignalP"/>
    </source>
</evidence>
<feature type="signal peptide" evidence="2">
    <location>
        <begin position="1"/>
        <end position="26"/>
    </location>
</feature>
<organism evidence="3 4">
    <name type="scientific">Cardiosporidium cionae</name>
    <dbReference type="NCBI Taxonomy" id="476202"/>
    <lineage>
        <taxon>Eukaryota</taxon>
        <taxon>Sar</taxon>
        <taxon>Alveolata</taxon>
        <taxon>Apicomplexa</taxon>
        <taxon>Aconoidasida</taxon>
        <taxon>Nephromycida</taxon>
        <taxon>Cardiosporidium</taxon>
    </lineage>
</organism>
<feature type="chain" id="PRO_5045756544" evidence="2">
    <location>
        <begin position="27"/>
        <end position="399"/>
    </location>
</feature>
<sequence length="399" mass="45843">MSRKCFFLQIFFVVWWMLTGHFVAECENFPRHVKTGGMLQLSKNDFPHEDAAFSVSDYSELVEAELYEAEKKASGKTPVIRVRWHESEEYLKEISSMRLRESPQLASFFIVLGDGINRTEPLNRIQIFHTHFPEKLAPLNWESESPFPFEIPTSTQLLDRCFEDVTPNQLRKMQWCPISLKLTRNRIAGPKTITSFDSLLQKHLPSNPLISPDGDGGTPVLRTNSDGQKLKYSIKQLKFASSTADNVNGNLPMDQAFIDHDLVRIPTAEDLRKFAQAELDADGKKFSSSSLLPTMTITYNQFEHLDTRFNYSVAHSMKEYTEKLVMQLKHNPINLYQKGTSRKYSMAVIIISVSPEEKTELLKLPLLWNRYIEIICFVAVLTIFVSGCSLCHFFSQLKR</sequence>
<evidence type="ECO:0000256" key="1">
    <source>
        <dbReference type="SAM" id="Phobius"/>
    </source>
</evidence>
<name>A0ABQ7J4E6_9APIC</name>
<protein>
    <submittedName>
        <fullName evidence="3">Uncharacterized protein</fullName>
    </submittedName>
</protein>
<gene>
    <name evidence="3" type="ORF">IE077_002493</name>
</gene>
<evidence type="ECO:0000313" key="4">
    <source>
        <dbReference type="Proteomes" id="UP000823046"/>
    </source>
</evidence>
<proteinExistence type="predicted"/>
<keyword evidence="1" id="KW-0472">Membrane</keyword>
<keyword evidence="4" id="KW-1185">Reference proteome</keyword>
<dbReference type="EMBL" id="JADAQX010001166">
    <property type="protein sequence ID" value="KAF8817965.1"/>
    <property type="molecule type" value="Genomic_DNA"/>
</dbReference>
<accession>A0ABQ7J4E6</accession>
<keyword evidence="1" id="KW-1133">Transmembrane helix</keyword>
<comment type="caution">
    <text evidence="3">The sequence shown here is derived from an EMBL/GenBank/DDBJ whole genome shotgun (WGS) entry which is preliminary data.</text>
</comment>